<dbReference type="GO" id="GO:0005737">
    <property type="term" value="C:cytoplasm"/>
    <property type="evidence" value="ECO:0007669"/>
    <property type="project" value="UniProtKB-SubCell"/>
</dbReference>
<dbReference type="PROSITE" id="PS50110">
    <property type="entry name" value="RESPONSE_REGULATORY"/>
    <property type="match status" value="1"/>
</dbReference>
<keyword evidence="5 9" id="KW-0805">Transcription regulation</keyword>
<evidence type="ECO:0000256" key="7">
    <source>
        <dbReference type="ARBA" id="ARBA00023159"/>
    </source>
</evidence>
<dbReference type="Pfam" id="PF00072">
    <property type="entry name" value="Response_reg"/>
    <property type="match status" value="1"/>
</dbReference>
<dbReference type="Pfam" id="PF20714">
    <property type="entry name" value="HTH_64"/>
    <property type="match status" value="1"/>
</dbReference>
<dbReference type="SUPFAM" id="SSF52172">
    <property type="entry name" value="CheY-like"/>
    <property type="match status" value="1"/>
</dbReference>
<keyword evidence="4 9" id="KW-0902">Two-component regulatory system</keyword>
<keyword evidence="11" id="KW-0175">Coiled coil</keyword>
<gene>
    <name evidence="13" type="ORF">EDM59_24520</name>
</gene>
<name>A0A3M8CXD3_9BACL</name>
<dbReference type="Gene3D" id="1.10.10.10">
    <property type="entry name" value="Winged helix-like DNA-binding domain superfamily/Winged helix DNA-binding domain"/>
    <property type="match status" value="1"/>
</dbReference>
<evidence type="ECO:0000256" key="9">
    <source>
        <dbReference type="PIRNR" id="PIRNR006171"/>
    </source>
</evidence>
<dbReference type="PANTHER" id="PTHR45526:SF1">
    <property type="entry name" value="TRANSCRIPTIONAL REGULATORY PROTEIN DCUR-RELATED"/>
    <property type="match status" value="1"/>
</dbReference>
<feature type="modified residue" description="4-aspartylphosphate" evidence="10">
    <location>
        <position position="64"/>
    </location>
</feature>
<reference evidence="13 14" key="1">
    <citation type="submission" date="2018-10" db="EMBL/GenBank/DDBJ databases">
        <title>Phylogenomics of Brevibacillus.</title>
        <authorList>
            <person name="Dunlap C."/>
        </authorList>
    </citation>
    <scope>NUCLEOTIDE SEQUENCE [LARGE SCALE GENOMIC DNA]</scope>
    <source>
        <strain evidence="13 14">JCM 15774</strain>
    </source>
</reference>
<dbReference type="GO" id="GO:0003677">
    <property type="term" value="F:DNA binding"/>
    <property type="evidence" value="ECO:0007669"/>
    <property type="project" value="UniProtKB-KW"/>
</dbReference>
<protein>
    <recommendedName>
        <fullName evidence="9">Transcriptional regulatory protein</fullName>
    </recommendedName>
</protein>
<evidence type="ECO:0000256" key="5">
    <source>
        <dbReference type="ARBA" id="ARBA00023015"/>
    </source>
</evidence>
<keyword evidence="14" id="KW-1185">Reference proteome</keyword>
<dbReference type="InterPro" id="IPR011006">
    <property type="entry name" value="CheY-like_superfamily"/>
</dbReference>
<dbReference type="InterPro" id="IPR036388">
    <property type="entry name" value="WH-like_DNA-bd_sf"/>
</dbReference>
<feature type="domain" description="Response regulatory" evidence="12">
    <location>
        <begin position="13"/>
        <end position="129"/>
    </location>
</feature>
<dbReference type="InterPro" id="IPR051271">
    <property type="entry name" value="2C-system_Tx_regulators"/>
</dbReference>
<keyword evidence="2 9" id="KW-0963">Cytoplasm</keyword>
<evidence type="ECO:0000259" key="12">
    <source>
        <dbReference type="PROSITE" id="PS50110"/>
    </source>
</evidence>
<dbReference type="Proteomes" id="UP000269573">
    <property type="component" value="Unassembled WGS sequence"/>
</dbReference>
<dbReference type="AlphaFoldDB" id="A0A3M8CXD3"/>
<dbReference type="GO" id="GO:0000156">
    <property type="term" value="F:phosphorelay response regulator activity"/>
    <property type="evidence" value="ECO:0007669"/>
    <property type="project" value="TreeGrafter"/>
</dbReference>
<sequence>MNQHISDEETPIRVLIIEDDLRIAEVNRRFVEKVGGFEVVGIAADRGEAVDQLELLQPELVLLDVYFPDMNGLEFLSFIKEQHPDSDVIMLTAAKEVDAVVDAIRYGVFDFITKPLIISRLQQTLRSYQEFRKKIRTLKKEGAAINQQEIDQLIHGSGMKSSKESKPVKGIDRITLEKITTYLMQTEEATTDQVSKETGISRSTARRYLEYLVAMGEASADLSYGVVGRPERVYRRGTKEKG</sequence>
<evidence type="ECO:0000256" key="1">
    <source>
        <dbReference type="ARBA" id="ARBA00004496"/>
    </source>
</evidence>
<evidence type="ECO:0000256" key="6">
    <source>
        <dbReference type="ARBA" id="ARBA00023125"/>
    </source>
</evidence>
<dbReference type="InterPro" id="IPR001789">
    <property type="entry name" value="Sig_transdc_resp-reg_receiver"/>
</dbReference>
<evidence type="ECO:0000256" key="10">
    <source>
        <dbReference type="PROSITE-ProRule" id="PRU00169"/>
    </source>
</evidence>
<organism evidence="13 14">
    <name type="scientific">Brevibacillus nitrificans</name>
    <dbReference type="NCBI Taxonomy" id="651560"/>
    <lineage>
        <taxon>Bacteria</taxon>
        <taxon>Bacillati</taxon>
        <taxon>Bacillota</taxon>
        <taxon>Bacilli</taxon>
        <taxon>Bacillales</taxon>
        <taxon>Paenibacillaceae</taxon>
        <taxon>Brevibacillus</taxon>
    </lineage>
</organism>
<dbReference type="InterPro" id="IPR048714">
    <property type="entry name" value="DpiA-like_HTH"/>
</dbReference>
<evidence type="ECO:0000313" key="14">
    <source>
        <dbReference type="Proteomes" id="UP000269573"/>
    </source>
</evidence>
<comment type="subcellular location">
    <subcellularLocation>
        <location evidence="1 9">Cytoplasm</location>
    </subcellularLocation>
</comment>
<accession>A0A3M8CXD3</accession>
<evidence type="ECO:0000256" key="8">
    <source>
        <dbReference type="ARBA" id="ARBA00023163"/>
    </source>
</evidence>
<keyword evidence="6 9" id="KW-0238">DNA-binding</keyword>
<keyword evidence="8 9" id="KW-0804">Transcription</keyword>
<evidence type="ECO:0000256" key="11">
    <source>
        <dbReference type="SAM" id="Coils"/>
    </source>
</evidence>
<dbReference type="Gene3D" id="3.40.50.2300">
    <property type="match status" value="1"/>
</dbReference>
<dbReference type="GO" id="GO:0003700">
    <property type="term" value="F:DNA-binding transcription factor activity"/>
    <property type="evidence" value="ECO:0007669"/>
    <property type="project" value="InterPro"/>
</dbReference>
<dbReference type="EMBL" id="RHHU01000017">
    <property type="protein sequence ID" value="RNB80496.1"/>
    <property type="molecule type" value="Genomic_DNA"/>
</dbReference>
<evidence type="ECO:0000313" key="13">
    <source>
        <dbReference type="EMBL" id="RNB80496.1"/>
    </source>
</evidence>
<keyword evidence="7 9" id="KW-0010">Activator</keyword>
<dbReference type="InterPro" id="IPR024187">
    <property type="entry name" value="Sig_transdc_resp-reg_cit/mal"/>
</dbReference>
<dbReference type="PANTHER" id="PTHR45526">
    <property type="entry name" value="TRANSCRIPTIONAL REGULATORY PROTEIN DPIA"/>
    <property type="match status" value="1"/>
</dbReference>
<keyword evidence="3 10" id="KW-0597">Phosphoprotein</keyword>
<feature type="coiled-coil region" evidence="11">
    <location>
        <begin position="121"/>
        <end position="148"/>
    </location>
</feature>
<evidence type="ECO:0000256" key="2">
    <source>
        <dbReference type="ARBA" id="ARBA00022490"/>
    </source>
</evidence>
<dbReference type="RefSeq" id="WP_122926007.1">
    <property type="nucleotide sequence ID" value="NZ_RHHU01000017.1"/>
</dbReference>
<dbReference type="SMART" id="SM00448">
    <property type="entry name" value="REC"/>
    <property type="match status" value="1"/>
</dbReference>
<evidence type="ECO:0000256" key="4">
    <source>
        <dbReference type="ARBA" id="ARBA00023012"/>
    </source>
</evidence>
<evidence type="ECO:0000256" key="3">
    <source>
        <dbReference type="ARBA" id="ARBA00022553"/>
    </source>
</evidence>
<proteinExistence type="predicted"/>
<comment type="caution">
    <text evidence="13">The sequence shown here is derived from an EMBL/GenBank/DDBJ whole genome shotgun (WGS) entry which is preliminary data.</text>
</comment>
<dbReference type="PIRSF" id="PIRSF006171">
    <property type="entry name" value="RR_citrat_malat"/>
    <property type="match status" value="1"/>
</dbReference>